<dbReference type="InterPro" id="IPR046373">
    <property type="entry name" value="Acyl-CoA_Oxase/DH_mid-dom_sf"/>
</dbReference>
<protein>
    <submittedName>
        <fullName evidence="2">Acyl-CoA dehydrogenase</fullName>
    </submittedName>
</protein>
<evidence type="ECO:0000313" key="3">
    <source>
        <dbReference type="Proteomes" id="UP000186308"/>
    </source>
</evidence>
<dbReference type="PANTHER" id="PTHR43884:SF12">
    <property type="entry name" value="ISOVALERYL-COA DEHYDROGENASE, MITOCHONDRIAL-RELATED"/>
    <property type="match status" value="1"/>
</dbReference>
<dbReference type="InterPro" id="IPR037069">
    <property type="entry name" value="AcylCoA_DH/ox_N_sf"/>
</dbReference>
<comment type="caution">
    <text evidence="2">The sequence shown here is derived from an EMBL/GenBank/DDBJ whole genome shotgun (WGS) entry which is preliminary data.</text>
</comment>
<reference evidence="2 3" key="1">
    <citation type="submission" date="2017-01" db="EMBL/GenBank/DDBJ databases">
        <authorList>
            <person name="Varghese N."/>
            <person name="Submissions S."/>
        </authorList>
    </citation>
    <scope>NUCLEOTIDE SEQUENCE [LARGE SCALE GENOMIC DNA]</scope>
    <source>
        <strain evidence="2 3">ATCC 35905</strain>
    </source>
</reference>
<evidence type="ECO:0000259" key="1">
    <source>
        <dbReference type="Pfam" id="PF02771"/>
    </source>
</evidence>
<dbReference type="InterPro" id="IPR036250">
    <property type="entry name" value="AcylCo_DH-like_C"/>
</dbReference>
<dbReference type="InterPro" id="IPR013786">
    <property type="entry name" value="AcylCoA_DH/ox_N"/>
</dbReference>
<dbReference type="Gene3D" id="2.40.110.10">
    <property type="entry name" value="Butyryl-CoA Dehydrogenase, subunit A, domain 2"/>
    <property type="match status" value="1"/>
</dbReference>
<dbReference type="EMBL" id="FTNE01000008">
    <property type="protein sequence ID" value="SIQ73251.1"/>
    <property type="molecule type" value="Genomic_DNA"/>
</dbReference>
<dbReference type="Gene3D" id="1.20.140.10">
    <property type="entry name" value="Butyryl-CoA Dehydrogenase, subunit A, domain 3"/>
    <property type="match status" value="1"/>
</dbReference>
<dbReference type="Proteomes" id="UP000186308">
    <property type="component" value="Unassembled WGS sequence"/>
</dbReference>
<evidence type="ECO:0000313" key="2">
    <source>
        <dbReference type="EMBL" id="SIQ73251.1"/>
    </source>
</evidence>
<dbReference type="InterPro" id="IPR009100">
    <property type="entry name" value="AcylCoA_DH/oxidase_NM_dom_sf"/>
</dbReference>
<gene>
    <name evidence="2" type="ORF">SAMN05421828_108131</name>
</gene>
<dbReference type="PANTHER" id="PTHR43884">
    <property type="entry name" value="ACYL-COA DEHYDROGENASE"/>
    <property type="match status" value="1"/>
</dbReference>
<name>A0A8G2CKC6_ACIRU</name>
<dbReference type="SUPFAM" id="SSF56645">
    <property type="entry name" value="Acyl-CoA dehydrogenase NM domain-like"/>
    <property type="match status" value="1"/>
</dbReference>
<dbReference type="GO" id="GO:0050660">
    <property type="term" value="F:flavin adenine dinucleotide binding"/>
    <property type="evidence" value="ECO:0007669"/>
    <property type="project" value="InterPro"/>
</dbReference>
<dbReference type="SUPFAM" id="SSF47203">
    <property type="entry name" value="Acyl-CoA dehydrogenase C-terminal domain-like"/>
    <property type="match status" value="1"/>
</dbReference>
<feature type="domain" description="Acyl-CoA dehydrogenase/oxidase N-terminal" evidence="1">
    <location>
        <begin position="20"/>
        <end position="115"/>
    </location>
</feature>
<dbReference type="AlphaFoldDB" id="A0A8G2CKC6"/>
<dbReference type="GO" id="GO:0003995">
    <property type="term" value="F:acyl-CoA dehydrogenase activity"/>
    <property type="evidence" value="ECO:0007669"/>
    <property type="project" value="TreeGrafter"/>
</dbReference>
<dbReference type="RefSeq" id="WP_029313359.1">
    <property type="nucleotide sequence ID" value="NZ_FTNE01000008.1"/>
</dbReference>
<keyword evidence="3" id="KW-1185">Reference proteome</keyword>
<dbReference type="Pfam" id="PF02771">
    <property type="entry name" value="Acyl-CoA_dh_N"/>
    <property type="match status" value="1"/>
</dbReference>
<dbReference type="Gene3D" id="1.10.540.10">
    <property type="entry name" value="Acyl-CoA dehydrogenase/oxidase, N-terminal domain"/>
    <property type="match status" value="1"/>
</dbReference>
<organism evidence="2 3">
    <name type="scientific">Acidiphilium rubrum</name>
    <dbReference type="NCBI Taxonomy" id="526"/>
    <lineage>
        <taxon>Bacteria</taxon>
        <taxon>Pseudomonadati</taxon>
        <taxon>Pseudomonadota</taxon>
        <taxon>Alphaproteobacteria</taxon>
        <taxon>Acetobacterales</taxon>
        <taxon>Acidocellaceae</taxon>
        <taxon>Acidiphilium</taxon>
    </lineage>
</organism>
<sequence>MLCERTALCEAVGAMVPVLQQQAAADDAAGDFPGDSFHRLRQLGLLRAPLPETLGGLGLGDGASGAAALLRLLALLGEASLPVARLYEAHVNALQLICRYGNESLIRRCAADAVAGALFALWVTDPPEGALTMHGEGDGYGLVGAKAFCSGAGTATRALVTAATLSGTQMLIISVDPGTRVLPSPIKLSGMRAATTGSMELTGIHVPADALLGETGDYLREPVFSAGAWRSAAAALGGLKALVALHRDEIRRRGRAQDPHQQARFGALLIAYETARLWMDQAALRGCLEDDSAAAIVAYVNLARLAVESACLDAMRLSQRSLGLGAFIAGHPAERICRDLATYLRQPAPDETLVKAASHYFHAPLPGPASATAA</sequence>
<proteinExistence type="predicted"/>
<accession>A0A8G2CKC6</accession>